<keyword evidence="2" id="KW-1185">Reference proteome</keyword>
<sequence length="96" mass="11072">MVPRRSCFWFSNQVGSGQTKFIIDQTNSVQREATMVVGINFRRKMFKSLPRLETSENHHIWTGTPKLTSMKLFRVLHNGSHEFSVSGGKGFARKER</sequence>
<reference evidence="1 2" key="1">
    <citation type="journal article" date="2024" name="G3 (Bethesda)">
        <title>Genome assembly of Hibiscus sabdariffa L. provides insights into metabolisms of medicinal natural products.</title>
        <authorList>
            <person name="Kim T."/>
        </authorList>
    </citation>
    <scope>NUCLEOTIDE SEQUENCE [LARGE SCALE GENOMIC DNA]</scope>
    <source>
        <strain evidence="1">TK-2024</strain>
        <tissue evidence="1">Old leaves</tissue>
    </source>
</reference>
<name>A0ABR2Q361_9ROSI</name>
<dbReference type="Proteomes" id="UP001396334">
    <property type="component" value="Unassembled WGS sequence"/>
</dbReference>
<evidence type="ECO:0000313" key="1">
    <source>
        <dbReference type="EMBL" id="KAK8995112.1"/>
    </source>
</evidence>
<gene>
    <name evidence="1" type="ORF">V6N11_069560</name>
</gene>
<protein>
    <submittedName>
        <fullName evidence="1">Uncharacterized protein</fullName>
    </submittedName>
</protein>
<proteinExistence type="predicted"/>
<organism evidence="1 2">
    <name type="scientific">Hibiscus sabdariffa</name>
    <name type="common">roselle</name>
    <dbReference type="NCBI Taxonomy" id="183260"/>
    <lineage>
        <taxon>Eukaryota</taxon>
        <taxon>Viridiplantae</taxon>
        <taxon>Streptophyta</taxon>
        <taxon>Embryophyta</taxon>
        <taxon>Tracheophyta</taxon>
        <taxon>Spermatophyta</taxon>
        <taxon>Magnoliopsida</taxon>
        <taxon>eudicotyledons</taxon>
        <taxon>Gunneridae</taxon>
        <taxon>Pentapetalae</taxon>
        <taxon>rosids</taxon>
        <taxon>malvids</taxon>
        <taxon>Malvales</taxon>
        <taxon>Malvaceae</taxon>
        <taxon>Malvoideae</taxon>
        <taxon>Hibiscus</taxon>
    </lineage>
</organism>
<evidence type="ECO:0000313" key="2">
    <source>
        <dbReference type="Proteomes" id="UP001396334"/>
    </source>
</evidence>
<comment type="caution">
    <text evidence="1">The sequence shown here is derived from an EMBL/GenBank/DDBJ whole genome shotgun (WGS) entry which is preliminary data.</text>
</comment>
<accession>A0ABR2Q361</accession>
<dbReference type="EMBL" id="JBBPBN010000046">
    <property type="protein sequence ID" value="KAK8995112.1"/>
    <property type="molecule type" value="Genomic_DNA"/>
</dbReference>